<keyword evidence="2" id="KW-1185">Reference proteome</keyword>
<reference evidence="1 2" key="1">
    <citation type="journal article" date="2012" name="New Phytol.">
        <title>Insight into trade-off between wood decay and parasitism from the genome of a fungal forest pathogen.</title>
        <authorList>
            <person name="Olson A."/>
            <person name="Aerts A."/>
            <person name="Asiegbu F."/>
            <person name="Belbahri L."/>
            <person name="Bouzid O."/>
            <person name="Broberg A."/>
            <person name="Canback B."/>
            <person name="Coutinho P.M."/>
            <person name="Cullen D."/>
            <person name="Dalman K."/>
            <person name="Deflorio G."/>
            <person name="van Diepen L.T."/>
            <person name="Dunand C."/>
            <person name="Duplessis S."/>
            <person name="Durling M."/>
            <person name="Gonthier P."/>
            <person name="Grimwood J."/>
            <person name="Fossdal C.G."/>
            <person name="Hansson D."/>
            <person name="Henrissat B."/>
            <person name="Hietala A."/>
            <person name="Himmelstrand K."/>
            <person name="Hoffmeister D."/>
            <person name="Hogberg N."/>
            <person name="James T.Y."/>
            <person name="Karlsson M."/>
            <person name="Kohler A."/>
            <person name="Kues U."/>
            <person name="Lee Y.H."/>
            <person name="Lin Y.C."/>
            <person name="Lind M."/>
            <person name="Lindquist E."/>
            <person name="Lombard V."/>
            <person name="Lucas S."/>
            <person name="Lunden K."/>
            <person name="Morin E."/>
            <person name="Murat C."/>
            <person name="Park J."/>
            <person name="Raffaello T."/>
            <person name="Rouze P."/>
            <person name="Salamov A."/>
            <person name="Schmutz J."/>
            <person name="Solheim H."/>
            <person name="Stahlberg J."/>
            <person name="Velez H."/>
            <person name="de Vries R.P."/>
            <person name="Wiebenga A."/>
            <person name="Woodward S."/>
            <person name="Yakovlev I."/>
            <person name="Garbelotto M."/>
            <person name="Martin F."/>
            <person name="Grigoriev I.V."/>
            <person name="Stenlid J."/>
        </authorList>
    </citation>
    <scope>NUCLEOTIDE SEQUENCE [LARGE SCALE GENOMIC DNA]</scope>
    <source>
        <strain evidence="1 2">TC 32-1</strain>
    </source>
</reference>
<dbReference type="HOGENOM" id="CLU_3014422_0_0_1"/>
<proteinExistence type="predicted"/>
<evidence type="ECO:0000313" key="1">
    <source>
        <dbReference type="EMBL" id="ETW75630.1"/>
    </source>
</evidence>
<name>W4JRB5_HETIT</name>
<dbReference type="InParanoid" id="W4JRB5"/>
<dbReference type="GeneID" id="20671600"/>
<dbReference type="Proteomes" id="UP000030671">
    <property type="component" value="Unassembled WGS sequence"/>
</dbReference>
<dbReference type="EMBL" id="KI925466">
    <property type="protein sequence ID" value="ETW75630.1"/>
    <property type="molecule type" value="Genomic_DNA"/>
</dbReference>
<protein>
    <submittedName>
        <fullName evidence="1">Uncharacterized protein</fullName>
    </submittedName>
</protein>
<dbReference type="RefSeq" id="XP_009553026.1">
    <property type="nucleotide sequence ID" value="XM_009554731.1"/>
</dbReference>
<sequence>MSSKPRLAAACSAVPCHPPWSSGSAPHSSRCLTIDSEPIDAAVHKAMPRRSPRDSK</sequence>
<dbReference type="AlphaFoldDB" id="W4JRB5"/>
<organism evidence="1 2">
    <name type="scientific">Heterobasidion irregulare (strain TC 32-1)</name>
    <dbReference type="NCBI Taxonomy" id="747525"/>
    <lineage>
        <taxon>Eukaryota</taxon>
        <taxon>Fungi</taxon>
        <taxon>Dikarya</taxon>
        <taxon>Basidiomycota</taxon>
        <taxon>Agaricomycotina</taxon>
        <taxon>Agaricomycetes</taxon>
        <taxon>Russulales</taxon>
        <taxon>Bondarzewiaceae</taxon>
        <taxon>Heterobasidion</taxon>
        <taxon>Heterobasidion annosum species complex</taxon>
    </lineage>
</organism>
<gene>
    <name evidence="1" type="ORF">HETIRDRAFT_330664</name>
</gene>
<evidence type="ECO:0000313" key="2">
    <source>
        <dbReference type="Proteomes" id="UP000030671"/>
    </source>
</evidence>
<accession>W4JRB5</accession>
<dbReference type="KEGG" id="hir:HETIRDRAFT_330664"/>